<gene>
    <name evidence="2" type="ORF">U0070_027393</name>
</gene>
<dbReference type="Proteomes" id="UP001488838">
    <property type="component" value="Unassembled WGS sequence"/>
</dbReference>
<protein>
    <submittedName>
        <fullName evidence="2">Uncharacterized protein</fullName>
    </submittedName>
</protein>
<reference evidence="2 3" key="1">
    <citation type="journal article" date="2023" name="bioRxiv">
        <title>Conserved and derived expression patterns and positive selection on dental genes reveal complex evolutionary context of ever-growing rodent molars.</title>
        <authorList>
            <person name="Calamari Z.T."/>
            <person name="Song A."/>
            <person name="Cohen E."/>
            <person name="Akter M."/>
            <person name="Roy R.D."/>
            <person name="Hallikas O."/>
            <person name="Christensen M.M."/>
            <person name="Li P."/>
            <person name="Marangoni P."/>
            <person name="Jernvall J."/>
            <person name="Klein O.D."/>
        </authorList>
    </citation>
    <scope>NUCLEOTIDE SEQUENCE [LARGE SCALE GENOMIC DNA]</scope>
    <source>
        <strain evidence="2">V071</strain>
    </source>
</reference>
<sequence length="233" mass="26087">IIIPRGAYCCVWVLIADPSLASTVGNGPEERGKLGMREEMDIIEKQKEHPGPFGMYVLLQNKRRGSDRWKVERRDKMETPSVGTILAVNTARYEHTCSDYLSLKSPPELCDVTGNDSVANNELGQVRIPEMVHKAILWGLNVPFGTVEPHRKSIAPAGSKSLQSKNASDIAKCNVIIEATLQRQTFHLQQNQIDPTARHQIFKPQLHSQNLSHSVSKCDAFSRLFLNVKLHVL</sequence>
<dbReference type="AlphaFoldDB" id="A0AAW0J9V3"/>
<proteinExistence type="predicted"/>
<keyword evidence="1" id="KW-0732">Signal</keyword>
<comment type="caution">
    <text evidence="2">The sequence shown here is derived from an EMBL/GenBank/DDBJ whole genome shotgun (WGS) entry which is preliminary data.</text>
</comment>
<feature type="signal peptide" evidence="1">
    <location>
        <begin position="1"/>
        <end position="21"/>
    </location>
</feature>
<keyword evidence="3" id="KW-1185">Reference proteome</keyword>
<dbReference type="EMBL" id="JBBHLL010000054">
    <property type="protein sequence ID" value="KAK7823186.1"/>
    <property type="molecule type" value="Genomic_DNA"/>
</dbReference>
<name>A0AAW0J9V3_MYOGA</name>
<accession>A0AAW0J9V3</accession>
<evidence type="ECO:0000256" key="1">
    <source>
        <dbReference type="SAM" id="SignalP"/>
    </source>
</evidence>
<feature type="non-terminal residue" evidence="2">
    <location>
        <position position="1"/>
    </location>
</feature>
<feature type="chain" id="PRO_5043956777" evidence="1">
    <location>
        <begin position="22"/>
        <end position="233"/>
    </location>
</feature>
<evidence type="ECO:0000313" key="3">
    <source>
        <dbReference type="Proteomes" id="UP001488838"/>
    </source>
</evidence>
<organism evidence="2 3">
    <name type="scientific">Myodes glareolus</name>
    <name type="common">Bank vole</name>
    <name type="synonym">Clethrionomys glareolus</name>
    <dbReference type="NCBI Taxonomy" id="447135"/>
    <lineage>
        <taxon>Eukaryota</taxon>
        <taxon>Metazoa</taxon>
        <taxon>Chordata</taxon>
        <taxon>Craniata</taxon>
        <taxon>Vertebrata</taxon>
        <taxon>Euteleostomi</taxon>
        <taxon>Mammalia</taxon>
        <taxon>Eutheria</taxon>
        <taxon>Euarchontoglires</taxon>
        <taxon>Glires</taxon>
        <taxon>Rodentia</taxon>
        <taxon>Myomorpha</taxon>
        <taxon>Muroidea</taxon>
        <taxon>Cricetidae</taxon>
        <taxon>Arvicolinae</taxon>
        <taxon>Myodes</taxon>
    </lineage>
</organism>
<evidence type="ECO:0000313" key="2">
    <source>
        <dbReference type="EMBL" id="KAK7823186.1"/>
    </source>
</evidence>